<sequence>MYIDDLPEPAGTLHLAPGGADSVCGQIRRLDLSAVQSAPGVIAVLTAKDVPGTNDISPTHCGDDPVLAESEIRFFGEPVFAVVARSHREAREAARRGQIDIDPVEPVLTIDQALAAGSYVSEQQQLQRGDWQG</sequence>
<proteinExistence type="predicted"/>
<dbReference type="GO" id="GO:0016491">
    <property type="term" value="F:oxidoreductase activity"/>
    <property type="evidence" value="ECO:0007669"/>
    <property type="project" value="InterPro"/>
</dbReference>
<name>A0A381V7F2_9ZZZZ</name>
<dbReference type="PANTHER" id="PTHR45444">
    <property type="entry name" value="XANTHINE DEHYDROGENASE"/>
    <property type="match status" value="1"/>
</dbReference>
<dbReference type="PANTHER" id="PTHR45444:SF3">
    <property type="entry name" value="XANTHINE DEHYDROGENASE"/>
    <property type="match status" value="1"/>
</dbReference>
<accession>A0A381V7F2</accession>
<dbReference type="GO" id="GO:0005506">
    <property type="term" value="F:iron ion binding"/>
    <property type="evidence" value="ECO:0007669"/>
    <property type="project" value="InterPro"/>
</dbReference>
<feature type="domain" description="Aldehyde oxidase/xanthine dehydrogenase a/b hammerhead" evidence="1">
    <location>
        <begin position="2"/>
        <end position="105"/>
    </location>
</feature>
<evidence type="ECO:0000313" key="2">
    <source>
        <dbReference type="EMBL" id="SVA35941.1"/>
    </source>
</evidence>
<dbReference type="InterPro" id="IPR036856">
    <property type="entry name" value="Ald_Oxase/Xan_DH_a/b_sf"/>
</dbReference>
<dbReference type="SUPFAM" id="SSF54665">
    <property type="entry name" value="CO dehydrogenase molybdoprotein N-domain-like"/>
    <property type="match status" value="1"/>
</dbReference>
<dbReference type="InterPro" id="IPR016208">
    <property type="entry name" value="Ald_Oxase/xanthine_DH-like"/>
</dbReference>
<protein>
    <recommendedName>
        <fullName evidence="1">Aldehyde oxidase/xanthine dehydrogenase a/b hammerhead domain-containing protein</fullName>
    </recommendedName>
</protein>
<dbReference type="EMBL" id="UINC01007979">
    <property type="protein sequence ID" value="SVA35941.1"/>
    <property type="molecule type" value="Genomic_DNA"/>
</dbReference>
<feature type="non-terminal residue" evidence="2">
    <location>
        <position position="133"/>
    </location>
</feature>
<evidence type="ECO:0000259" key="1">
    <source>
        <dbReference type="SMART" id="SM01008"/>
    </source>
</evidence>
<dbReference type="AlphaFoldDB" id="A0A381V7F2"/>
<dbReference type="SMART" id="SM01008">
    <property type="entry name" value="Ald_Xan_dh_C"/>
    <property type="match status" value="1"/>
</dbReference>
<reference evidence="2" key="1">
    <citation type="submission" date="2018-05" db="EMBL/GenBank/DDBJ databases">
        <authorList>
            <person name="Lanie J.A."/>
            <person name="Ng W.-L."/>
            <person name="Kazmierczak K.M."/>
            <person name="Andrzejewski T.M."/>
            <person name="Davidsen T.M."/>
            <person name="Wayne K.J."/>
            <person name="Tettelin H."/>
            <person name="Glass J.I."/>
            <person name="Rusch D."/>
            <person name="Podicherti R."/>
            <person name="Tsui H.-C.T."/>
            <person name="Winkler M.E."/>
        </authorList>
    </citation>
    <scope>NUCLEOTIDE SEQUENCE</scope>
</reference>
<dbReference type="InterPro" id="IPR000674">
    <property type="entry name" value="Ald_Oxase/Xan_DH_a/b"/>
</dbReference>
<dbReference type="Pfam" id="PF01315">
    <property type="entry name" value="Ald_Xan_dh_C"/>
    <property type="match status" value="1"/>
</dbReference>
<gene>
    <name evidence="2" type="ORF">METZ01_LOCUS88795</name>
</gene>
<organism evidence="2">
    <name type="scientific">marine metagenome</name>
    <dbReference type="NCBI Taxonomy" id="408172"/>
    <lineage>
        <taxon>unclassified sequences</taxon>
        <taxon>metagenomes</taxon>
        <taxon>ecological metagenomes</taxon>
    </lineage>
</organism>
<dbReference type="Gene3D" id="3.90.1170.50">
    <property type="entry name" value="Aldehyde oxidase/xanthine dehydrogenase, a/b hammerhead"/>
    <property type="match status" value="1"/>
</dbReference>